<evidence type="ECO:0000313" key="3">
    <source>
        <dbReference type="Proteomes" id="UP001189429"/>
    </source>
</evidence>
<feature type="compositionally biased region" description="Polar residues" evidence="1">
    <location>
        <begin position="34"/>
        <end position="49"/>
    </location>
</feature>
<sequence length="124" mass="14428">MIAMFIKMMMEEVAHKSRQHLEAHCAVTGLGDTSGKQANNHGSNKQILWNPTPPHFKKSRCFKLWEEERKREREREEREMEREERGSEHDPRARARQPVTPTTPNETVKPAMPSGSRPAPQSKW</sequence>
<evidence type="ECO:0000313" key="2">
    <source>
        <dbReference type="EMBL" id="CAK0861497.1"/>
    </source>
</evidence>
<accession>A0ABN9UNY1</accession>
<gene>
    <name evidence="2" type="ORF">PCOR1329_LOCUS50149</name>
</gene>
<organism evidence="2 3">
    <name type="scientific">Prorocentrum cordatum</name>
    <dbReference type="NCBI Taxonomy" id="2364126"/>
    <lineage>
        <taxon>Eukaryota</taxon>
        <taxon>Sar</taxon>
        <taxon>Alveolata</taxon>
        <taxon>Dinophyceae</taxon>
        <taxon>Prorocentrales</taxon>
        <taxon>Prorocentraceae</taxon>
        <taxon>Prorocentrum</taxon>
    </lineage>
</organism>
<name>A0ABN9UNY1_9DINO</name>
<protein>
    <submittedName>
        <fullName evidence="2">Uncharacterized protein</fullName>
    </submittedName>
</protein>
<comment type="caution">
    <text evidence="2">The sequence shown here is derived from an EMBL/GenBank/DDBJ whole genome shotgun (WGS) entry which is preliminary data.</text>
</comment>
<feature type="region of interest" description="Disordered" evidence="1">
    <location>
        <begin position="32"/>
        <end position="124"/>
    </location>
</feature>
<feature type="compositionally biased region" description="Basic and acidic residues" evidence="1">
    <location>
        <begin position="63"/>
        <end position="93"/>
    </location>
</feature>
<reference evidence="2" key="1">
    <citation type="submission" date="2023-10" db="EMBL/GenBank/DDBJ databases">
        <authorList>
            <person name="Chen Y."/>
            <person name="Shah S."/>
            <person name="Dougan E. K."/>
            <person name="Thang M."/>
            <person name="Chan C."/>
        </authorList>
    </citation>
    <scope>NUCLEOTIDE SEQUENCE [LARGE SCALE GENOMIC DNA]</scope>
</reference>
<keyword evidence="3" id="KW-1185">Reference proteome</keyword>
<dbReference type="Proteomes" id="UP001189429">
    <property type="component" value="Unassembled WGS sequence"/>
</dbReference>
<proteinExistence type="predicted"/>
<evidence type="ECO:0000256" key="1">
    <source>
        <dbReference type="SAM" id="MobiDB-lite"/>
    </source>
</evidence>
<dbReference type="EMBL" id="CAUYUJ010016065">
    <property type="protein sequence ID" value="CAK0861497.1"/>
    <property type="molecule type" value="Genomic_DNA"/>
</dbReference>